<accession>A0A1I3K1V8</accession>
<keyword evidence="1" id="KW-1133">Transmembrane helix</keyword>
<reference evidence="3" key="1">
    <citation type="submission" date="2016-10" db="EMBL/GenBank/DDBJ databases">
        <authorList>
            <person name="Varghese N."/>
            <person name="Submissions S."/>
        </authorList>
    </citation>
    <scope>NUCLEOTIDE SEQUENCE [LARGE SCALE GENOMIC DNA]</scope>
    <source>
        <strain evidence="3">LMG 24016</strain>
    </source>
</reference>
<dbReference type="EMBL" id="FOQL01000003">
    <property type="protein sequence ID" value="SFI66416.1"/>
    <property type="molecule type" value="Genomic_DNA"/>
</dbReference>
<proteinExistence type="predicted"/>
<dbReference type="AlphaFoldDB" id="A0A1I3K1V8"/>
<name>A0A1I3K1V8_9PSED</name>
<evidence type="ECO:0000313" key="2">
    <source>
        <dbReference type="EMBL" id="SFI66416.1"/>
    </source>
</evidence>
<gene>
    <name evidence="2" type="ORF">SAMN05216206_2690</name>
</gene>
<organism evidence="2 3">
    <name type="scientific">Pseudomonas guineae</name>
    <dbReference type="NCBI Taxonomy" id="425504"/>
    <lineage>
        <taxon>Bacteria</taxon>
        <taxon>Pseudomonadati</taxon>
        <taxon>Pseudomonadota</taxon>
        <taxon>Gammaproteobacteria</taxon>
        <taxon>Pseudomonadales</taxon>
        <taxon>Pseudomonadaceae</taxon>
        <taxon>Pseudomonas</taxon>
    </lineage>
</organism>
<sequence length="216" mass="25125">MNPEFIEFLQKNASAIFALLGVISGSLLTGVFSYISKARETKLRITEKVVDRKLQAHDNLIDFLGQIRTMLLLGGWDGEKELKRTPLPMNGQQELSDFLVNFSSMRNSSERWFSFGLKREISLFLDYVVSLNELVRTASDEKLQEIGALIRYDFIEFAVKIEDSAHDFINKDLLKLDHKTDRKWHKYKPEETIKKLGDTRLFKFRETIEIMLISDK</sequence>
<evidence type="ECO:0000256" key="1">
    <source>
        <dbReference type="SAM" id="Phobius"/>
    </source>
</evidence>
<dbReference type="Proteomes" id="UP000243606">
    <property type="component" value="Unassembled WGS sequence"/>
</dbReference>
<evidence type="ECO:0000313" key="3">
    <source>
        <dbReference type="Proteomes" id="UP000243606"/>
    </source>
</evidence>
<dbReference type="STRING" id="425504.SAMN05216206_2690"/>
<keyword evidence="1" id="KW-0812">Transmembrane</keyword>
<protein>
    <submittedName>
        <fullName evidence="2">Uncharacterized protein</fullName>
    </submittedName>
</protein>
<keyword evidence="1" id="KW-0472">Membrane</keyword>
<dbReference type="RefSeq" id="WP_090242693.1">
    <property type="nucleotide sequence ID" value="NZ_FOQL01000003.1"/>
</dbReference>
<feature type="transmembrane region" description="Helical" evidence="1">
    <location>
        <begin position="15"/>
        <end position="35"/>
    </location>
</feature>
<keyword evidence="3" id="KW-1185">Reference proteome</keyword>
<dbReference type="OrthoDB" id="7061718at2"/>